<feature type="transmembrane region" description="Helical" evidence="1">
    <location>
        <begin position="12"/>
        <end position="32"/>
    </location>
</feature>
<accession>S4PYM3</accession>
<reference evidence="2" key="2">
    <citation type="submission" date="2013-05" db="EMBL/GenBank/DDBJ databases">
        <authorList>
            <person name="Carter J.-M."/>
            <person name="Baker S.C."/>
            <person name="Pink R."/>
            <person name="Carter D.R.F."/>
            <person name="Collins A."/>
            <person name="Tomlin J."/>
            <person name="Gibbs M."/>
            <person name="Breuker C.J."/>
        </authorList>
    </citation>
    <scope>NUCLEOTIDE SEQUENCE</scope>
    <source>
        <tissue evidence="2">Ovary</tissue>
    </source>
</reference>
<organism evidence="2">
    <name type="scientific">Pararge aegeria</name>
    <name type="common">speckled wood butterfly</name>
    <dbReference type="NCBI Taxonomy" id="116150"/>
    <lineage>
        <taxon>Eukaryota</taxon>
        <taxon>Metazoa</taxon>
        <taxon>Ecdysozoa</taxon>
        <taxon>Arthropoda</taxon>
        <taxon>Hexapoda</taxon>
        <taxon>Insecta</taxon>
        <taxon>Pterygota</taxon>
        <taxon>Neoptera</taxon>
        <taxon>Endopterygota</taxon>
        <taxon>Lepidoptera</taxon>
        <taxon>Glossata</taxon>
        <taxon>Ditrysia</taxon>
        <taxon>Papilionoidea</taxon>
        <taxon>Nymphalidae</taxon>
        <taxon>Satyrinae</taxon>
        <taxon>Satyrini</taxon>
        <taxon>Parargina</taxon>
        <taxon>Pararge</taxon>
    </lineage>
</organism>
<reference evidence="2" key="1">
    <citation type="journal article" date="2013" name="BMC Genomics">
        <title>Unscrambling butterfly oogenesis.</title>
        <authorList>
            <person name="Carter J.M."/>
            <person name="Baker S.C."/>
            <person name="Pink R."/>
            <person name="Carter D.R."/>
            <person name="Collins A."/>
            <person name="Tomlin J."/>
            <person name="Gibbs M."/>
            <person name="Breuker C.J."/>
        </authorList>
    </citation>
    <scope>NUCLEOTIDE SEQUENCE</scope>
    <source>
        <tissue evidence="2">Ovary</tissue>
    </source>
</reference>
<keyword evidence="1" id="KW-0472">Membrane</keyword>
<proteinExistence type="predicted"/>
<dbReference type="AlphaFoldDB" id="S4PYM3"/>
<dbReference type="EMBL" id="GAIX01003038">
    <property type="protein sequence ID" value="JAA89522.1"/>
    <property type="molecule type" value="Transcribed_RNA"/>
</dbReference>
<sequence length="91" mass="10409">MPILSVSVLSKISPSIIILIVLILVTELIVSVSRVISISHRSGGCRLRHGRLCWGLLPLVFSRRRRHRRMVLTRWPGWTASFASFPTFRFP</sequence>
<keyword evidence="1" id="KW-1133">Transmembrane helix</keyword>
<name>S4PYM3_9NEOP</name>
<evidence type="ECO:0000313" key="2">
    <source>
        <dbReference type="EMBL" id="JAA89522.1"/>
    </source>
</evidence>
<protein>
    <submittedName>
        <fullName evidence="2">Uncharacterized protein</fullName>
    </submittedName>
</protein>
<keyword evidence="1" id="KW-0812">Transmembrane</keyword>
<evidence type="ECO:0000256" key="1">
    <source>
        <dbReference type="SAM" id="Phobius"/>
    </source>
</evidence>
<feature type="non-terminal residue" evidence="2">
    <location>
        <position position="91"/>
    </location>
</feature>